<organism evidence="1 2">
    <name type="scientific">Sulfuriferula multivorans</name>
    <dbReference type="NCBI Taxonomy" id="1559896"/>
    <lineage>
        <taxon>Bacteria</taxon>
        <taxon>Pseudomonadati</taxon>
        <taxon>Pseudomonadota</taxon>
        <taxon>Betaproteobacteria</taxon>
        <taxon>Nitrosomonadales</taxon>
        <taxon>Sulfuricellaceae</taxon>
        <taxon>Sulfuriferula</taxon>
    </lineage>
</organism>
<reference evidence="1 2" key="1">
    <citation type="journal article" date="2019" name="Front. Microbiol.">
        <title>Genomes of Neutrophilic Sulfur-Oxidizing Chemolithoautotrophs Representing 9 Proteobacterial Species From 8 Genera.</title>
        <authorList>
            <person name="Watanabe T."/>
            <person name="Kojima H."/>
            <person name="Umezawa K."/>
            <person name="Hori C."/>
            <person name="Takasuka T.E."/>
            <person name="Kato Y."/>
            <person name="Fukui M."/>
        </authorList>
    </citation>
    <scope>NUCLEOTIDE SEQUENCE [LARGE SCALE GENOMIC DNA]</scope>
    <source>
        <strain evidence="1 2">TTN</strain>
    </source>
</reference>
<proteinExistence type="predicted"/>
<comment type="caution">
    <text evidence="1">The sequence shown here is derived from an EMBL/GenBank/DDBJ whole genome shotgun (WGS) entry which is preliminary data.</text>
</comment>
<dbReference type="Proteomes" id="UP000286806">
    <property type="component" value="Unassembled WGS sequence"/>
</dbReference>
<accession>A0A401JGJ7</accession>
<keyword evidence="2" id="KW-1185">Reference proteome</keyword>
<name>A0A401JGJ7_9PROT</name>
<evidence type="ECO:0000313" key="2">
    <source>
        <dbReference type="Proteomes" id="UP000286806"/>
    </source>
</evidence>
<gene>
    <name evidence="1" type="ORF">SFMTTN_2547</name>
</gene>
<sequence>MIDPSWLAGWLKENTSLFIIDLECRRGSLEESITHKHQYQGSNAGSRLANA</sequence>
<evidence type="ECO:0000313" key="1">
    <source>
        <dbReference type="EMBL" id="GBL46722.1"/>
    </source>
</evidence>
<protein>
    <submittedName>
        <fullName evidence="1">Uncharacterized protein</fullName>
    </submittedName>
</protein>
<dbReference type="AlphaFoldDB" id="A0A401JGJ7"/>
<dbReference type="EMBL" id="BGOW01000026">
    <property type="protein sequence ID" value="GBL46722.1"/>
    <property type="molecule type" value="Genomic_DNA"/>
</dbReference>